<dbReference type="SUPFAM" id="SSF55729">
    <property type="entry name" value="Acyl-CoA N-acyltransferases (Nat)"/>
    <property type="match status" value="1"/>
</dbReference>
<evidence type="ECO:0000313" key="4">
    <source>
        <dbReference type="EMBL" id="OGD09352.1"/>
    </source>
</evidence>
<dbReference type="PROSITE" id="PS51186">
    <property type="entry name" value="GNAT"/>
    <property type="match status" value="1"/>
</dbReference>
<comment type="caution">
    <text evidence="4">The sequence shown here is derived from an EMBL/GenBank/DDBJ whole genome shotgun (WGS) entry which is preliminary data.</text>
</comment>
<dbReference type="InterPro" id="IPR050680">
    <property type="entry name" value="YpeA/RimI_acetyltransf"/>
</dbReference>
<dbReference type="PANTHER" id="PTHR43420">
    <property type="entry name" value="ACETYLTRANSFERASE"/>
    <property type="match status" value="1"/>
</dbReference>
<sequence length="164" mass="19118">MDQELIIRQLNQQDKTDFINLVNEYIQEYIVTEKVFPVKFDPSIGQIYWESITDKPQDHRVVVAESKGRLCGFCIGEIHHYGKIEKVYFQGNQRGEIWDIFVSPQNRGLGIGENLIKKAEELFIESGCKDILLNEVGVDNLGAKKLYERIGYQPWNMRFYKKLG</sequence>
<dbReference type="EMBL" id="MEXR01000033">
    <property type="protein sequence ID" value="OGD09352.1"/>
    <property type="molecule type" value="Genomic_DNA"/>
</dbReference>
<dbReference type="InterPro" id="IPR000182">
    <property type="entry name" value="GNAT_dom"/>
</dbReference>
<protein>
    <recommendedName>
        <fullName evidence="3">N-acetyltransferase domain-containing protein</fullName>
    </recommendedName>
</protein>
<dbReference type="Pfam" id="PF00583">
    <property type="entry name" value="Acetyltransf_1"/>
    <property type="match status" value="1"/>
</dbReference>
<dbReference type="PANTHER" id="PTHR43420:SF52">
    <property type="entry name" value="N-ACETYLTRANSFERASE YODP"/>
    <property type="match status" value="1"/>
</dbReference>
<name>A0A1F4ZSI2_9BACT</name>
<accession>A0A1F4ZSI2</accession>
<dbReference type="Gene3D" id="3.40.630.30">
    <property type="match status" value="1"/>
</dbReference>
<dbReference type="GO" id="GO:0016747">
    <property type="term" value="F:acyltransferase activity, transferring groups other than amino-acyl groups"/>
    <property type="evidence" value="ECO:0007669"/>
    <property type="project" value="InterPro"/>
</dbReference>
<dbReference type="AlphaFoldDB" id="A0A1F4ZSI2"/>
<dbReference type="Proteomes" id="UP000176424">
    <property type="component" value="Unassembled WGS sequence"/>
</dbReference>
<keyword evidence="2" id="KW-0012">Acyltransferase</keyword>
<gene>
    <name evidence="4" type="ORF">A2397_04980</name>
</gene>
<feature type="domain" description="N-acetyltransferase" evidence="3">
    <location>
        <begin position="5"/>
        <end position="164"/>
    </location>
</feature>
<organism evidence="4 5">
    <name type="scientific">Candidatus Amesbacteria bacterium RIFOXYB1_FULL_44_23</name>
    <dbReference type="NCBI Taxonomy" id="1797263"/>
    <lineage>
        <taxon>Bacteria</taxon>
        <taxon>Candidatus Amesiibacteriota</taxon>
    </lineage>
</organism>
<reference evidence="4 5" key="1">
    <citation type="journal article" date="2016" name="Nat. Commun.">
        <title>Thousands of microbial genomes shed light on interconnected biogeochemical processes in an aquifer system.</title>
        <authorList>
            <person name="Anantharaman K."/>
            <person name="Brown C.T."/>
            <person name="Hug L.A."/>
            <person name="Sharon I."/>
            <person name="Castelle C.J."/>
            <person name="Probst A.J."/>
            <person name="Thomas B.C."/>
            <person name="Singh A."/>
            <person name="Wilkins M.J."/>
            <person name="Karaoz U."/>
            <person name="Brodie E.L."/>
            <person name="Williams K.H."/>
            <person name="Hubbard S.S."/>
            <person name="Banfield J.F."/>
        </authorList>
    </citation>
    <scope>NUCLEOTIDE SEQUENCE [LARGE SCALE GENOMIC DNA]</scope>
</reference>
<dbReference type="CDD" id="cd04301">
    <property type="entry name" value="NAT_SF"/>
    <property type="match status" value="1"/>
</dbReference>
<keyword evidence="1" id="KW-0808">Transferase</keyword>
<evidence type="ECO:0000256" key="1">
    <source>
        <dbReference type="ARBA" id="ARBA00022679"/>
    </source>
</evidence>
<evidence type="ECO:0000256" key="2">
    <source>
        <dbReference type="ARBA" id="ARBA00023315"/>
    </source>
</evidence>
<evidence type="ECO:0000259" key="3">
    <source>
        <dbReference type="PROSITE" id="PS51186"/>
    </source>
</evidence>
<dbReference type="InterPro" id="IPR016181">
    <property type="entry name" value="Acyl_CoA_acyltransferase"/>
</dbReference>
<evidence type="ECO:0000313" key="5">
    <source>
        <dbReference type="Proteomes" id="UP000176424"/>
    </source>
</evidence>
<proteinExistence type="predicted"/>
<dbReference type="STRING" id="1797263.A2397_04980"/>